<organism evidence="2">
    <name type="scientific">Cucumis melo</name>
    <name type="common">Muskmelon</name>
    <dbReference type="NCBI Taxonomy" id="3656"/>
    <lineage>
        <taxon>Eukaryota</taxon>
        <taxon>Viridiplantae</taxon>
        <taxon>Streptophyta</taxon>
        <taxon>Embryophyta</taxon>
        <taxon>Tracheophyta</taxon>
        <taxon>Spermatophyta</taxon>
        <taxon>Magnoliopsida</taxon>
        <taxon>eudicotyledons</taxon>
        <taxon>Gunneridae</taxon>
        <taxon>Pentapetalae</taxon>
        <taxon>rosids</taxon>
        <taxon>fabids</taxon>
        <taxon>Cucurbitales</taxon>
        <taxon>Cucurbitaceae</taxon>
        <taxon>Benincaseae</taxon>
        <taxon>Cucumis</taxon>
    </lineage>
</organism>
<dbReference type="AlphaFoldDB" id="A0A9I9E9T8"/>
<evidence type="ECO:0000313" key="2">
    <source>
        <dbReference type="EnsemblPlants" id="MELO3C030783.2.1"/>
    </source>
</evidence>
<evidence type="ECO:0000256" key="1">
    <source>
        <dbReference type="SAM" id="MobiDB-lite"/>
    </source>
</evidence>
<feature type="compositionally biased region" description="Basic and acidic residues" evidence="1">
    <location>
        <begin position="1"/>
        <end position="17"/>
    </location>
</feature>
<dbReference type="Gramene" id="MELO3C030783.2.1">
    <property type="protein sequence ID" value="MELO3C030783.2.1"/>
    <property type="gene ID" value="MELO3C030783.2"/>
</dbReference>
<evidence type="ECO:0008006" key="3">
    <source>
        <dbReference type="Google" id="ProtNLM"/>
    </source>
</evidence>
<protein>
    <recommendedName>
        <fullName evidence="3">Protein Ycf2-like</fullName>
    </recommendedName>
</protein>
<reference evidence="2" key="1">
    <citation type="submission" date="2023-03" db="UniProtKB">
        <authorList>
            <consortium name="EnsemblPlants"/>
        </authorList>
    </citation>
    <scope>IDENTIFICATION</scope>
</reference>
<feature type="region of interest" description="Disordered" evidence="1">
    <location>
        <begin position="1"/>
        <end position="142"/>
    </location>
</feature>
<proteinExistence type="predicted"/>
<name>A0A9I9E9T8_CUCME</name>
<sequence length="186" mass="21271">MKKGKGDVKTRTSDRLRAVGITGSTKSLTTGIQNLSSSFEEVSRRREDTESESEKEEKVQEDEEVEEDEKDEDKEDEEKQDEEEEGETVVGKVSNSSTSEIPTDTKKRKKVAEKGKKVKAIKKEKKAREDKRRKRKTSMTLEKSELEVSSMLATPTKVGIPYFATFIETEKYILKKAEDELRKTKN</sequence>
<accession>A0A9I9E9T8</accession>
<feature type="compositionally biased region" description="Polar residues" evidence="1">
    <location>
        <begin position="22"/>
        <end position="35"/>
    </location>
</feature>
<feature type="compositionally biased region" description="Basic residues" evidence="1">
    <location>
        <begin position="106"/>
        <end position="137"/>
    </location>
</feature>
<dbReference type="EnsemblPlants" id="MELO3C030783.2.1">
    <property type="protein sequence ID" value="MELO3C030783.2.1"/>
    <property type="gene ID" value="MELO3C030783.2"/>
</dbReference>
<feature type="compositionally biased region" description="Acidic residues" evidence="1">
    <location>
        <begin position="49"/>
        <end position="87"/>
    </location>
</feature>